<sequence>MCSLCQHIVGPPPPPIVFVPLAIHLRLSILGSPQDEALLKDSPSPSSSRSSPTLLKLVHHCLDPGPLSPTSTISAAHRFLHDNSNDSTVAYSSRVPASVSSWPVLRPYDPNFASVN</sequence>
<dbReference type="EMBL" id="AMZH03002577">
    <property type="protein sequence ID" value="RRT75117.1"/>
    <property type="molecule type" value="Genomic_DNA"/>
</dbReference>
<dbReference type="Proteomes" id="UP000287651">
    <property type="component" value="Unassembled WGS sequence"/>
</dbReference>
<reference evidence="1 2" key="1">
    <citation type="journal article" date="2014" name="Agronomy (Basel)">
        <title>A Draft Genome Sequence for Ensete ventricosum, the Drought-Tolerant Tree Against Hunger.</title>
        <authorList>
            <person name="Harrison J."/>
            <person name="Moore K.A."/>
            <person name="Paszkiewicz K."/>
            <person name="Jones T."/>
            <person name="Grant M."/>
            <person name="Ambacheew D."/>
            <person name="Muzemil S."/>
            <person name="Studholme D.J."/>
        </authorList>
    </citation>
    <scope>NUCLEOTIDE SEQUENCE [LARGE SCALE GENOMIC DNA]</scope>
</reference>
<evidence type="ECO:0000313" key="1">
    <source>
        <dbReference type="EMBL" id="RRT75117.1"/>
    </source>
</evidence>
<comment type="caution">
    <text evidence="1">The sequence shown here is derived from an EMBL/GenBank/DDBJ whole genome shotgun (WGS) entry which is preliminary data.</text>
</comment>
<name>A0A427AFU7_ENSVE</name>
<protein>
    <submittedName>
        <fullName evidence="1">Uncharacterized protein</fullName>
    </submittedName>
</protein>
<gene>
    <name evidence="1" type="ORF">B296_00031580</name>
</gene>
<accession>A0A427AFU7</accession>
<proteinExistence type="predicted"/>
<dbReference type="AlphaFoldDB" id="A0A427AFU7"/>
<organism evidence="1 2">
    <name type="scientific">Ensete ventricosum</name>
    <name type="common">Abyssinian banana</name>
    <name type="synonym">Musa ensete</name>
    <dbReference type="NCBI Taxonomy" id="4639"/>
    <lineage>
        <taxon>Eukaryota</taxon>
        <taxon>Viridiplantae</taxon>
        <taxon>Streptophyta</taxon>
        <taxon>Embryophyta</taxon>
        <taxon>Tracheophyta</taxon>
        <taxon>Spermatophyta</taxon>
        <taxon>Magnoliopsida</taxon>
        <taxon>Liliopsida</taxon>
        <taxon>Zingiberales</taxon>
        <taxon>Musaceae</taxon>
        <taxon>Ensete</taxon>
    </lineage>
</organism>
<evidence type="ECO:0000313" key="2">
    <source>
        <dbReference type="Proteomes" id="UP000287651"/>
    </source>
</evidence>